<sequence>MPYKHKEDLYKAQKRHRVKIRKNLLDFLKTRACTDCGEKDFRVLDFDHIDQKNKLKSISRMRSGHYSWESLQVEIHKCEVRCANCHRKKTYLQLKGGK</sequence>
<dbReference type="AlphaFoldDB" id="A0A0G0TTD8"/>
<organism evidence="1 2">
    <name type="scientific">Candidatus Yanofskybacteria bacterium GW2011_GWE2_40_11</name>
    <dbReference type="NCBI Taxonomy" id="1619033"/>
    <lineage>
        <taxon>Bacteria</taxon>
        <taxon>Candidatus Yanofskyibacteriota</taxon>
    </lineage>
</organism>
<accession>A0A0G0TTD8</accession>
<comment type="caution">
    <text evidence="1">The sequence shown here is derived from an EMBL/GenBank/DDBJ whole genome shotgun (WGS) entry which is preliminary data.</text>
</comment>
<protein>
    <recommendedName>
        <fullName evidence="3">HNH endonuclease</fullName>
    </recommendedName>
</protein>
<proteinExistence type="predicted"/>
<evidence type="ECO:0000313" key="2">
    <source>
        <dbReference type="Proteomes" id="UP000034072"/>
    </source>
</evidence>
<evidence type="ECO:0008006" key="3">
    <source>
        <dbReference type="Google" id="ProtNLM"/>
    </source>
</evidence>
<name>A0A0G0TTD8_9BACT</name>
<dbReference type="Proteomes" id="UP000034072">
    <property type="component" value="Unassembled WGS sequence"/>
</dbReference>
<dbReference type="EMBL" id="LBXZ01000001">
    <property type="protein sequence ID" value="KKR41147.1"/>
    <property type="molecule type" value="Genomic_DNA"/>
</dbReference>
<reference evidence="1 2" key="1">
    <citation type="journal article" date="2015" name="Nature">
        <title>rRNA introns, odd ribosomes, and small enigmatic genomes across a large radiation of phyla.</title>
        <authorList>
            <person name="Brown C.T."/>
            <person name="Hug L.A."/>
            <person name="Thomas B.C."/>
            <person name="Sharon I."/>
            <person name="Castelle C.J."/>
            <person name="Singh A."/>
            <person name="Wilkins M.J."/>
            <person name="Williams K.H."/>
            <person name="Banfield J.F."/>
        </authorList>
    </citation>
    <scope>NUCLEOTIDE SEQUENCE [LARGE SCALE GENOMIC DNA]</scope>
</reference>
<gene>
    <name evidence="1" type="ORF">UT75_C0001G0051</name>
</gene>
<evidence type="ECO:0000313" key="1">
    <source>
        <dbReference type="EMBL" id="KKR41147.1"/>
    </source>
</evidence>